<keyword evidence="3" id="KW-1133">Transmembrane helix</keyword>
<feature type="transmembrane region" description="Helical" evidence="3">
    <location>
        <begin position="203"/>
        <end position="224"/>
    </location>
</feature>
<dbReference type="InterPro" id="IPR010998">
    <property type="entry name" value="Integrase_recombinase_N"/>
</dbReference>
<keyword evidence="3" id="KW-0812">Transmembrane</keyword>
<name>A0A0C9V7L2_SPHS4</name>
<dbReference type="EMBL" id="KN837214">
    <property type="protein sequence ID" value="KIJ33336.1"/>
    <property type="molecule type" value="Genomic_DNA"/>
</dbReference>
<feature type="transmembrane region" description="Helical" evidence="3">
    <location>
        <begin position="74"/>
        <end position="97"/>
    </location>
</feature>
<organism evidence="4 5">
    <name type="scientific">Sphaerobolus stellatus (strain SS14)</name>
    <dbReference type="NCBI Taxonomy" id="990650"/>
    <lineage>
        <taxon>Eukaryota</taxon>
        <taxon>Fungi</taxon>
        <taxon>Dikarya</taxon>
        <taxon>Basidiomycota</taxon>
        <taxon>Agaricomycotina</taxon>
        <taxon>Agaricomycetes</taxon>
        <taxon>Phallomycetidae</taxon>
        <taxon>Geastrales</taxon>
        <taxon>Sphaerobolaceae</taxon>
        <taxon>Sphaerobolus</taxon>
    </lineage>
</organism>
<keyword evidence="1" id="KW-0238">DNA-binding</keyword>
<dbReference type="HOGENOM" id="CLU_003292_2_1_1"/>
<evidence type="ECO:0000313" key="4">
    <source>
        <dbReference type="EMBL" id="KIJ33336.1"/>
    </source>
</evidence>
<evidence type="ECO:0000256" key="2">
    <source>
        <dbReference type="SAM" id="MobiDB-lite"/>
    </source>
</evidence>
<dbReference type="AlphaFoldDB" id="A0A0C9V7L2"/>
<protein>
    <submittedName>
        <fullName evidence="4">Uncharacterized protein</fullName>
    </submittedName>
</protein>
<dbReference type="OrthoDB" id="2664079at2759"/>
<evidence type="ECO:0000256" key="1">
    <source>
        <dbReference type="ARBA" id="ARBA00023125"/>
    </source>
</evidence>
<dbReference type="Proteomes" id="UP000054279">
    <property type="component" value="Unassembled WGS sequence"/>
</dbReference>
<feature type="region of interest" description="Disordered" evidence="2">
    <location>
        <begin position="1"/>
        <end position="33"/>
    </location>
</feature>
<sequence length="287" mass="31949">MSSESNEKGDSRLKGLSGEEKGGSGKPKPYQVGLRPAPSLLRPHCRAQDRLILWKPIKVRSRMIGLSDKALSEIVWVMGKAWAPGTLSMYGSGLLLFHMFCNEQNIEDSAKCPANPTLLLAFVVACSGCYSGSTIANSLYGIWAWHLLHGTKWAPSKDEMAAVLTGATRLTPASSKRALREPWTVDMMVRICWVLDPESHFDIAWYAVLTTIFWAMACSMEFLVQGINDFKEDKHITREGVSIETNEDSQVMVFASPWTKVSPRGERVFWGRQEGLVNPYAALITHI</sequence>
<feature type="transmembrane region" description="Helical" evidence="3">
    <location>
        <begin position="118"/>
        <end position="143"/>
    </location>
</feature>
<evidence type="ECO:0000256" key="3">
    <source>
        <dbReference type="SAM" id="Phobius"/>
    </source>
</evidence>
<dbReference type="Gene3D" id="1.10.150.130">
    <property type="match status" value="1"/>
</dbReference>
<dbReference type="SUPFAM" id="SSF47823">
    <property type="entry name" value="lambda integrase-like, N-terminal domain"/>
    <property type="match status" value="1"/>
</dbReference>
<dbReference type="GO" id="GO:0003677">
    <property type="term" value="F:DNA binding"/>
    <property type="evidence" value="ECO:0007669"/>
    <property type="project" value="UniProtKB-KW"/>
</dbReference>
<evidence type="ECO:0000313" key="5">
    <source>
        <dbReference type="Proteomes" id="UP000054279"/>
    </source>
</evidence>
<keyword evidence="5" id="KW-1185">Reference proteome</keyword>
<reference evidence="4 5" key="1">
    <citation type="submission" date="2014-06" db="EMBL/GenBank/DDBJ databases">
        <title>Evolutionary Origins and Diversification of the Mycorrhizal Mutualists.</title>
        <authorList>
            <consortium name="DOE Joint Genome Institute"/>
            <consortium name="Mycorrhizal Genomics Consortium"/>
            <person name="Kohler A."/>
            <person name="Kuo A."/>
            <person name="Nagy L.G."/>
            <person name="Floudas D."/>
            <person name="Copeland A."/>
            <person name="Barry K.W."/>
            <person name="Cichocki N."/>
            <person name="Veneault-Fourrey C."/>
            <person name="LaButti K."/>
            <person name="Lindquist E.A."/>
            <person name="Lipzen A."/>
            <person name="Lundell T."/>
            <person name="Morin E."/>
            <person name="Murat C."/>
            <person name="Riley R."/>
            <person name="Ohm R."/>
            <person name="Sun H."/>
            <person name="Tunlid A."/>
            <person name="Henrissat B."/>
            <person name="Grigoriev I.V."/>
            <person name="Hibbett D.S."/>
            <person name="Martin F."/>
        </authorList>
    </citation>
    <scope>NUCLEOTIDE SEQUENCE [LARGE SCALE GENOMIC DNA]</scope>
    <source>
        <strain evidence="4 5">SS14</strain>
    </source>
</reference>
<accession>A0A0C9V7L2</accession>
<proteinExistence type="predicted"/>
<feature type="compositionally biased region" description="Basic and acidic residues" evidence="2">
    <location>
        <begin position="1"/>
        <end position="23"/>
    </location>
</feature>
<keyword evidence="3" id="KW-0472">Membrane</keyword>
<gene>
    <name evidence="4" type="ORF">M422DRAFT_183415</name>
</gene>